<reference evidence="5" key="1">
    <citation type="submission" date="2024-06" db="EMBL/GenBank/DDBJ databases">
        <title>Multi-omics analyses provide insights into the biosynthesis of the anticancer antibiotic pleurotin in Hohenbuehelia grisea.</title>
        <authorList>
            <person name="Weaver J.A."/>
            <person name="Alberti F."/>
        </authorList>
    </citation>
    <scope>NUCLEOTIDE SEQUENCE [LARGE SCALE GENOMIC DNA]</scope>
    <source>
        <strain evidence="5">T-177</strain>
    </source>
</reference>
<proteinExistence type="predicted"/>
<dbReference type="Gene3D" id="2.60.120.260">
    <property type="entry name" value="Galactose-binding domain-like"/>
    <property type="match status" value="1"/>
</dbReference>
<accession>A0ABR3J4M7</accession>
<evidence type="ECO:0000256" key="1">
    <source>
        <dbReference type="SAM" id="MobiDB-lite"/>
    </source>
</evidence>
<protein>
    <submittedName>
        <fullName evidence="4">Uncharacterized protein</fullName>
    </submittedName>
</protein>
<evidence type="ECO:0000313" key="5">
    <source>
        <dbReference type="Proteomes" id="UP001556367"/>
    </source>
</evidence>
<keyword evidence="2" id="KW-0472">Membrane</keyword>
<keyword evidence="3" id="KW-0732">Signal</keyword>
<name>A0ABR3J4M7_9AGAR</name>
<feature type="compositionally biased region" description="Pro residues" evidence="1">
    <location>
        <begin position="395"/>
        <end position="409"/>
    </location>
</feature>
<feature type="transmembrane region" description="Helical" evidence="2">
    <location>
        <begin position="178"/>
        <end position="201"/>
    </location>
</feature>
<feature type="signal peptide" evidence="3">
    <location>
        <begin position="1"/>
        <end position="26"/>
    </location>
</feature>
<sequence length="409" mass="42954">MHASRTLRTLACPLALLVLATSVVEAINNVTVDDSSSDISYVGNWTRSTIGQSPANYGGSHAVTMQANASAMLSFTGVAVYFMSPRWPYAATTQIQLDGEQPELVDLSDINRSVRPNSNATTMDDETVQSKIVWSRAGLENKQHQLRISVGHMQPFAVIDAIIYTTLSGAPSKKPSSLAVAVGSVCAGAGLALLVAAFLCYRRRRRHQKAVRVEGWAKGRGGSGTGTSRSLSVSSSLNGSKYSSSTVNHPQMASYAHPAQAGMPVLDEQQQQSLAAYYAWAQAHAAAGVPPPPIPINAPPSAYTYAHTQPRYTIATLSTISEASASPWSNNAQSLLGSPAGSLGPGVGLNGTGGTGASGAGEFGHMPLPSERDGASSQYFTPQSRTEDEKRLSPSPGPEQGPPGYTPRR</sequence>
<evidence type="ECO:0000256" key="2">
    <source>
        <dbReference type="SAM" id="Phobius"/>
    </source>
</evidence>
<feature type="chain" id="PRO_5045595141" evidence="3">
    <location>
        <begin position="27"/>
        <end position="409"/>
    </location>
</feature>
<keyword evidence="2" id="KW-1133">Transmembrane helix</keyword>
<feature type="compositionally biased region" description="Polar residues" evidence="1">
    <location>
        <begin position="375"/>
        <end position="384"/>
    </location>
</feature>
<dbReference type="EMBL" id="JASNQZ010000012">
    <property type="protein sequence ID" value="KAL0950458.1"/>
    <property type="molecule type" value="Genomic_DNA"/>
</dbReference>
<keyword evidence="5" id="KW-1185">Reference proteome</keyword>
<evidence type="ECO:0000256" key="3">
    <source>
        <dbReference type="SAM" id="SignalP"/>
    </source>
</evidence>
<comment type="caution">
    <text evidence="4">The sequence shown here is derived from an EMBL/GenBank/DDBJ whole genome shotgun (WGS) entry which is preliminary data.</text>
</comment>
<dbReference type="Proteomes" id="UP001556367">
    <property type="component" value="Unassembled WGS sequence"/>
</dbReference>
<organism evidence="4 5">
    <name type="scientific">Hohenbuehelia grisea</name>
    <dbReference type="NCBI Taxonomy" id="104357"/>
    <lineage>
        <taxon>Eukaryota</taxon>
        <taxon>Fungi</taxon>
        <taxon>Dikarya</taxon>
        <taxon>Basidiomycota</taxon>
        <taxon>Agaricomycotina</taxon>
        <taxon>Agaricomycetes</taxon>
        <taxon>Agaricomycetidae</taxon>
        <taxon>Agaricales</taxon>
        <taxon>Pleurotineae</taxon>
        <taxon>Pleurotaceae</taxon>
        <taxon>Hohenbuehelia</taxon>
    </lineage>
</organism>
<feature type="compositionally biased region" description="Gly residues" evidence="1">
    <location>
        <begin position="346"/>
        <end position="362"/>
    </location>
</feature>
<feature type="region of interest" description="Disordered" evidence="1">
    <location>
        <begin position="346"/>
        <end position="409"/>
    </location>
</feature>
<gene>
    <name evidence="4" type="ORF">HGRIS_010407</name>
</gene>
<feature type="compositionally biased region" description="Low complexity" evidence="1">
    <location>
        <begin position="226"/>
        <end position="245"/>
    </location>
</feature>
<dbReference type="CDD" id="cd12087">
    <property type="entry name" value="TM_EGFR-like"/>
    <property type="match status" value="1"/>
</dbReference>
<keyword evidence="2" id="KW-0812">Transmembrane</keyword>
<feature type="region of interest" description="Disordered" evidence="1">
    <location>
        <begin position="217"/>
        <end position="245"/>
    </location>
</feature>
<evidence type="ECO:0000313" key="4">
    <source>
        <dbReference type="EMBL" id="KAL0950458.1"/>
    </source>
</evidence>